<dbReference type="RefSeq" id="WP_303491173.1">
    <property type="nucleotide sequence ID" value="NZ_JAUOPB010000002.1"/>
</dbReference>
<dbReference type="Gene3D" id="2.60.40.1180">
    <property type="entry name" value="Golgi alpha-mannosidase II"/>
    <property type="match status" value="1"/>
</dbReference>
<protein>
    <submittedName>
        <fullName evidence="8">Glycoside hydrolase family 30 beta sandwich domain-containing protein</fullName>
    </submittedName>
</protein>
<gene>
    <name evidence="8" type="ORF">Q4521_04015</name>
</gene>
<proteinExistence type="inferred from homology"/>
<organism evidence="8 9">
    <name type="scientific">Saccharophagus degradans</name>
    <dbReference type="NCBI Taxonomy" id="86304"/>
    <lineage>
        <taxon>Bacteria</taxon>
        <taxon>Pseudomonadati</taxon>
        <taxon>Pseudomonadota</taxon>
        <taxon>Gammaproteobacteria</taxon>
        <taxon>Cellvibrionales</taxon>
        <taxon>Cellvibrionaceae</taxon>
        <taxon>Saccharophagus</taxon>
    </lineage>
</organism>
<dbReference type="PANTHER" id="PTHR11069">
    <property type="entry name" value="GLUCOSYLCERAMIDASE"/>
    <property type="match status" value="1"/>
</dbReference>
<evidence type="ECO:0000256" key="2">
    <source>
        <dbReference type="ARBA" id="ARBA00022729"/>
    </source>
</evidence>
<dbReference type="Pfam" id="PF17189">
    <property type="entry name" value="Glyco_hydro_30C"/>
    <property type="match status" value="1"/>
</dbReference>
<dbReference type="GO" id="GO:0016020">
    <property type="term" value="C:membrane"/>
    <property type="evidence" value="ECO:0007669"/>
    <property type="project" value="GOC"/>
</dbReference>
<dbReference type="SUPFAM" id="SSF51445">
    <property type="entry name" value="(Trans)glycosidases"/>
    <property type="match status" value="1"/>
</dbReference>
<dbReference type="InterPro" id="IPR033453">
    <property type="entry name" value="Glyco_hydro_30_TIM-barrel"/>
</dbReference>
<dbReference type="PROSITE" id="PS51257">
    <property type="entry name" value="PROKAR_LIPOPROTEIN"/>
    <property type="match status" value="1"/>
</dbReference>
<dbReference type="AlphaFoldDB" id="A0AAW7X4R6"/>
<feature type="domain" description="Glycosyl hydrolase family 30 TIM-barrel" evidence="6">
    <location>
        <begin position="80"/>
        <end position="414"/>
    </location>
</feature>
<comment type="caution">
    <text evidence="8">The sequence shown here is derived from an EMBL/GenBank/DDBJ whole genome shotgun (WGS) entry which is preliminary data.</text>
</comment>
<evidence type="ECO:0000256" key="1">
    <source>
        <dbReference type="ARBA" id="ARBA00005382"/>
    </source>
</evidence>
<comment type="similarity">
    <text evidence="1 4">Belongs to the glycosyl hydrolase 30 family.</text>
</comment>
<evidence type="ECO:0000256" key="5">
    <source>
        <dbReference type="SAM" id="SignalP"/>
    </source>
</evidence>
<dbReference type="Proteomes" id="UP001169760">
    <property type="component" value="Unassembled WGS sequence"/>
</dbReference>
<dbReference type="InterPro" id="IPR033452">
    <property type="entry name" value="GH30_C"/>
</dbReference>
<evidence type="ECO:0000256" key="4">
    <source>
        <dbReference type="RuleBase" id="RU361188"/>
    </source>
</evidence>
<evidence type="ECO:0000259" key="6">
    <source>
        <dbReference type="Pfam" id="PF02055"/>
    </source>
</evidence>
<dbReference type="EMBL" id="JAUOPB010000002">
    <property type="protein sequence ID" value="MDO6421631.1"/>
    <property type="molecule type" value="Genomic_DNA"/>
</dbReference>
<keyword evidence="4" id="KW-0326">Glycosidase</keyword>
<dbReference type="InterPro" id="IPR017853">
    <property type="entry name" value="GH"/>
</dbReference>
<feature type="chain" id="PRO_5043913995" evidence="5">
    <location>
        <begin position="37"/>
        <end position="481"/>
    </location>
</feature>
<dbReference type="GO" id="GO:0006680">
    <property type="term" value="P:glucosylceramide catabolic process"/>
    <property type="evidence" value="ECO:0007669"/>
    <property type="project" value="TreeGrafter"/>
</dbReference>
<dbReference type="PANTHER" id="PTHR11069:SF23">
    <property type="entry name" value="LYSOSOMAL ACID GLUCOSYLCERAMIDASE"/>
    <property type="match status" value="1"/>
</dbReference>
<dbReference type="InterPro" id="IPR001139">
    <property type="entry name" value="Glyco_hydro_30"/>
</dbReference>
<sequence>MTLLKNINKQRLARKVKLVCSAISLVVMGFSCAASAKQYWLTSGDLSATFEEQGEKYTVAPSPEMPLITIDKSQKFQTMEGFGYTLNGGSATHLANMSDAARALLLQEIFGQSDGADANKPSIGVSYLRLSLGASDLDPAPFSYNDLPPGEVDLKLEKFTIAQDEKTLIPILKQILAINPNITFMASPWSPPVWMKTNGSTIGGELNPEYYSVYAQYFVKYVQAMAEHGIKIDAITIQNEPMHPGNNPSLLMHAKDQADFIANHLGPAFKQAELKTKIIVWDHNADKPEYPIEVLNHPVANQYIHGSAFHLYGGDVNAISQVHNAHPDKHLYFTEQWVGANSNFWGDVAWHVENLIVGATRNWCKTVLEWNLAADSNLQPHTPGGCDACLGALTIDGDNVKRNAAYYIIAHAAKHVPPGSVRIHSHRVAGLPNVAFLTPQKKVVVVVLNNTANLQSFALVHDRQKIAYSMPAQSVVTLVID</sequence>
<name>A0AAW7X4R6_9GAMM</name>
<keyword evidence="2 5" id="KW-0732">Signal</keyword>
<dbReference type="Gene3D" id="3.20.20.80">
    <property type="entry name" value="Glycosidases"/>
    <property type="match status" value="1"/>
</dbReference>
<feature type="domain" description="Glycosyl hydrolase family 30 beta sandwich" evidence="7">
    <location>
        <begin position="419"/>
        <end position="478"/>
    </location>
</feature>
<accession>A0AAW7X4R6</accession>
<evidence type="ECO:0000313" key="9">
    <source>
        <dbReference type="Proteomes" id="UP001169760"/>
    </source>
</evidence>
<reference evidence="8" key="1">
    <citation type="submission" date="2023-07" db="EMBL/GenBank/DDBJ databases">
        <title>Genome content predicts the carbon catabolic preferences of heterotrophic bacteria.</title>
        <authorList>
            <person name="Gralka M."/>
        </authorList>
    </citation>
    <scope>NUCLEOTIDE SEQUENCE</scope>
    <source>
        <strain evidence="8">I3M17_2</strain>
    </source>
</reference>
<dbReference type="Pfam" id="PF02055">
    <property type="entry name" value="Glyco_hydro_30"/>
    <property type="match status" value="1"/>
</dbReference>
<dbReference type="GO" id="GO:0004348">
    <property type="term" value="F:glucosylceramidase activity"/>
    <property type="evidence" value="ECO:0007669"/>
    <property type="project" value="InterPro"/>
</dbReference>
<evidence type="ECO:0000256" key="3">
    <source>
        <dbReference type="ARBA" id="ARBA00022801"/>
    </source>
</evidence>
<feature type="signal peptide" evidence="5">
    <location>
        <begin position="1"/>
        <end position="36"/>
    </location>
</feature>
<evidence type="ECO:0000313" key="8">
    <source>
        <dbReference type="EMBL" id="MDO6421631.1"/>
    </source>
</evidence>
<evidence type="ECO:0000259" key="7">
    <source>
        <dbReference type="Pfam" id="PF17189"/>
    </source>
</evidence>
<dbReference type="PRINTS" id="PR00843">
    <property type="entry name" value="GLHYDRLASE30"/>
</dbReference>
<dbReference type="InterPro" id="IPR013780">
    <property type="entry name" value="Glyco_hydro_b"/>
</dbReference>
<keyword evidence="3 4" id="KW-0378">Hydrolase</keyword>